<reference evidence="8" key="2">
    <citation type="submission" date="2020-08" db="EMBL/GenBank/DDBJ databases">
        <title>The Agave Microbiome: Exploring the role of microbial communities in plant adaptations to desert environments.</title>
        <authorList>
            <person name="Partida-Martinez L.P."/>
        </authorList>
    </citation>
    <scope>NUCLEOTIDE SEQUENCE [LARGE SCALE GENOMIC DNA]</scope>
    <source>
        <strain evidence="8">AT2.8</strain>
    </source>
</reference>
<protein>
    <submittedName>
        <fullName evidence="7">CRP/FNR family transcriptional regulator</fullName>
    </submittedName>
</protein>
<dbReference type="InterPro" id="IPR050397">
    <property type="entry name" value="Env_Response_Regulators"/>
</dbReference>
<dbReference type="PANTHER" id="PTHR24567">
    <property type="entry name" value="CRP FAMILY TRANSCRIPTIONAL REGULATORY PROTEIN"/>
    <property type="match status" value="1"/>
</dbReference>
<evidence type="ECO:0000256" key="1">
    <source>
        <dbReference type="ARBA" id="ARBA00023015"/>
    </source>
</evidence>
<evidence type="ECO:0000313" key="8">
    <source>
        <dbReference type="Proteomes" id="UP000548423"/>
    </source>
</evidence>
<dbReference type="Proteomes" id="UP000548423">
    <property type="component" value="Unassembled WGS sequence"/>
</dbReference>
<dbReference type="AlphaFoldDB" id="A0A852T7G0"/>
<dbReference type="SUPFAM" id="SSF46785">
    <property type="entry name" value="Winged helix' DNA-binding domain"/>
    <property type="match status" value="1"/>
</dbReference>
<comment type="caution">
    <text evidence="7">The sequence shown here is derived from an EMBL/GenBank/DDBJ whole genome shotgun (WGS) entry which is preliminary data.</text>
</comment>
<evidence type="ECO:0000256" key="4">
    <source>
        <dbReference type="ARBA" id="ARBA00023163"/>
    </source>
</evidence>
<keyword evidence="4" id="KW-0804">Transcription</keyword>
<evidence type="ECO:0000259" key="5">
    <source>
        <dbReference type="PROSITE" id="PS50042"/>
    </source>
</evidence>
<feature type="domain" description="HTH crp-type" evidence="6">
    <location>
        <begin position="142"/>
        <end position="215"/>
    </location>
</feature>
<evidence type="ECO:0000256" key="2">
    <source>
        <dbReference type="ARBA" id="ARBA00023125"/>
    </source>
</evidence>
<dbReference type="PANTHER" id="PTHR24567:SF74">
    <property type="entry name" value="HTH-TYPE TRANSCRIPTIONAL REGULATOR ARCR"/>
    <property type="match status" value="1"/>
</dbReference>
<gene>
    <name evidence="7" type="ORF">F4694_001332</name>
</gene>
<accession>A0A852T7G0</accession>
<reference evidence="8" key="1">
    <citation type="submission" date="2020-07" db="EMBL/GenBank/DDBJ databases">
        <authorList>
            <person name="Partida-Martinez L."/>
            <person name="Huntemann M."/>
            <person name="Clum A."/>
            <person name="Wang J."/>
            <person name="Palaniappan K."/>
            <person name="Ritter S."/>
            <person name="Chen I.-M."/>
            <person name="Stamatis D."/>
            <person name="Reddy T."/>
            <person name="O'Malley R."/>
            <person name="Daum C."/>
            <person name="Shapiro N."/>
            <person name="Ivanova N."/>
            <person name="Kyrpides N."/>
            <person name="Woyke T."/>
        </authorList>
    </citation>
    <scope>NUCLEOTIDE SEQUENCE [LARGE SCALE GENOMIC DNA]</scope>
    <source>
        <strain evidence="8">AT2.8</strain>
    </source>
</reference>
<name>A0A852T7G0_9BACI</name>
<evidence type="ECO:0000259" key="6">
    <source>
        <dbReference type="PROSITE" id="PS51063"/>
    </source>
</evidence>
<keyword evidence="3" id="KW-0010">Activator</keyword>
<dbReference type="InterPro" id="IPR014710">
    <property type="entry name" value="RmlC-like_jellyroll"/>
</dbReference>
<feature type="domain" description="Cyclic nucleotide-binding" evidence="5">
    <location>
        <begin position="6"/>
        <end position="86"/>
    </location>
</feature>
<dbReference type="SUPFAM" id="SSF51206">
    <property type="entry name" value="cAMP-binding domain-like"/>
    <property type="match status" value="1"/>
</dbReference>
<dbReference type="InterPro" id="IPR036388">
    <property type="entry name" value="WH-like_DNA-bd_sf"/>
</dbReference>
<sequence length="234" mass="26793">MTTDTQTENLLTNELIELLHSAGRIIEVKKGSFLFQEGQPASEMYLILSGRIQISKMNAEGQELYLRLCSEHDIIGELTLFTEDPRYIFNARVTEDGQVAGIQLDSLEKALFQNSNLGYQFIRWMNDHIRRTMTKFRDLVLFGKKGALYSTLIRLSNSYGLSKEDGIHLTVPITIQDLAHFCGTAREIVSRMLTELKKEKIISINHKKIIIHNVDFLKRENDCENCPVSHCTID</sequence>
<dbReference type="Pfam" id="PF13545">
    <property type="entry name" value="HTH_Crp_2"/>
    <property type="match status" value="1"/>
</dbReference>
<dbReference type="Gene3D" id="1.10.10.10">
    <property type="entry name" value="Winged helix-like DNA-binding domain superfamily/Winged helix DNA-binding domain"/>
    <property type="match status" value="1"/>
</dbReference>
<dbReference type="PRINTS" id="PR00034">
    <property type="entry name" value="HTHCRP"/>
</dbReference>
<dbReference type="Pfam" id="PF00027">
    <property type="entry name" value="cNMP_binding"/>
    <property type="match status" value="1"/>
</dbReference>
<proteinExistence type="predicted"/>
<evidence type="ECO:0000256" key="3">
    <source>
        <dbReference type="ARBA" id="ARBA00023159"/>
    </source>
</evidence>
<dbReference type="CDD" id="cd00038">
    <property type="entry name" value="CAP_ED"/>
    <property type="match status" value="1"/>
</dbReference>
<evidence type="ECO:0000313" key="7">
    <source>
        <dbReference type="EMBL" id="NYE04583.1"/>
    </source>
</evidence>
<dbReference type="InterPro" id="IPR018490">
    <property type="entry name" value="cNMP-bd_dom_sf"/>
</dbReference>
<keyword evidence="2" id="KW-0238">DNA-binding</keyword>
<dbReference type="InterPro" id="IPR036390">
    <property type="entry name" value="WH_DNA-bd_sf"/>
</dbReference>
<dbReference type="Gene3D" id="2.60.120.10">
    <property type="entry name" value="Jelly Rolls"/>
    <property type="match status" value="1"/>
</dbReference>
<dbReference type="InterPro" id="IPR012318">
    <property type="entry name" value="HTH_CRP"/>
</dbReference>
<organism evidence="7 8">
    <name type="scientific">Neobacillus niacini</name>
    <dbReference type="NCBI Taxonomy" id="86668"/>
    <lineage>
        <taxon>Bacteria</taxon>
        <taxon>Bacillati</taxon>
        <taxon>Bacillota</taxon>
        <taxon>Bacilli</taxon>
        <taxon>Bacillales</taxon>
        <taxon>Bacillaceae</taxon>
        <taxon>Neobacillus</taxon>
    </lineage>
</organism>
<keyword evidence="1" id="KW-0805">Transcription regulation</keyword>
<dbReference type="GO" id="GO:0003677">
    <property type="term" value="F:DNA binding"/>
    <property type="evidence" value="ECO:0007669"/>
    <property type="project" value="UniProtKB-KW"/>
</dbReference>
<dbReference type="SMART" id="SM00100">
    <property type="entry name" value="cNMP"/>
    <property type="match status" value="1"/>
</dbReference>
<dbReference type="GO" id="GO:0003700">
    <property type="term" value="F:DNA-binding transcription factor activity"/>
    <property type="evidence" value="ECO:0007669"/>
    <property type="project" value="TreeGrafter"/>
</dbReference>
<dbReference type="PROSITE" id="PS50042">
    <property type="entry name" value="CNMP_BINDING_3"/>
    <property type="match status" value="1"/>
</dbReference>
<dbReference type="InterPro" id="IPR000595">
    <property type="entry name" value="cNMP-bd_dom"/>
</dbReference>
<dbReference type="EMBL" id="JACCBX010000003">
    <property type="protein sequence ID" value="NYE04583.1"/>
    <property type="molecule type" value="Genomic_DNA"/>
</dbReference>
<dbReference type="GO" id="GO:0005829">
    <property type="term" value="C:cytosol"/>
    <property type="evidence" value="ECO:0007669"/>
    <property type="project" value="TreeGrafter"/>
</dbReference>
<dbReference type="CDD" id="cd00092">
    <property type="entry name" value="HTH_CRP"/>
    <property type="match status" value="1"/>
</dbReference>
<dbReference type="SMART" id="SM00419">
    <property type="entry name" value="HTH_CRP"/>
    <property type="match status" value="1"/>
</dbReference>
<dbReference type="PROSITE" id="PS51063">
    <property type="entry name" value="HTH_CRP_2"/>
    <property type="match status" value="1"/>
</dbReference>